<evidence type="ECO:0000313" key="18">
    <source>
        <dbReference type="Proteomes" id="UP000006238"/>
    </source>
</evidence>
<dbReference type="GeneID" id="98917216"/>
<keyword evidence="12" id="KW-0902">Two-component regulatory system</keyword>
<evidence type="ECO:0000313" key="17">
    <source>
        <dbReference type="EMBL" id="EFF69034.1"/>
    </source>
</evidence>
<accession>D4RYD4</accession>
<dbReference type="RefSeq" id="WP_005601978.1">
    <property type="nucleotide sequence ID" value="NZ_GG663521.1"/>
</dbReference>
<dbReference type="PROSITE" id="PS50885">
    <property type="entry name" value="HAMP"/>
    <property type="match status" value="1"/>
</dbReference>
<keyword evidence="4" id="KW-1003">Cell membrane</keyword>
<dbReference type="InterPro" id="IPR003660">
    <property type="entry name" value="HAMP_dom"/>
</dbReference>
<dbReference type="HOGENOM" id="CLU_000445_89_6_9"/>
<evidence type="ECO:0000256" key="5">
    <source>
        <dbReference type="ARBA" id="ARBA00022553"/>
    </source>
</evidence>
<keyword evidence="11 14" id="KW-1133">Transmembrane helix</keyword>
<gene>
    <name evidence="17" type="ORF">BUTYVIB_00839</name>
</gene>
<dbReference type="SUPFAM" id="SSF47384">
    <property type="entry name" value="Homodimeric domain of signal transducing histidine kinase"/>
    <property type="match status" value="1"/>
</dbReference>
<dbReference type="SMART" id="SM00388">
    <property type="entry name" value="HisKA"/>
    <property type="match status" value="1"/>
</dbReference>
<feature type="transmembrane region" description="Helical" evidence="14">
    <location>
        <begin position="12"/>
        <end position="30"/>
    </location>
</feature>
<dbReference type="Gene3D" id="3.30.565.10">
    <property type="entry name" value="Histidine kinase-like ATPase, C-terminal domain"/>
    <property type="match status" value="1"/>
</dbReference>
<feature type="domain" description="HAMP" evidence="16">
    <location>
        <begin position="201"/>
        <end position="253"/>
    </location>
</feature>
<evidence type="ECO:0000256" key="9">
    <source>
        <dbReference type="ARBA" id="ARBA00022777"/>
    </source>
</evidence>
<keyword evidence="13 14" id="KW-0472">Membrane</keyword>
<evidence type="ECO:0000256" key="11">
    <source>
        <dbReference type="ARBA" id="ARBA00022989"/>
    </source>
</evidence>
<keyword evidence="10" id="KW-0067">ATP-binding</keyword>
<comment type="subcellular location">
    <subcellularLocation>
        <location evidence="2">Cell membrane</location>
        <topology evidence="2">Multi-pass membrane protein</topology>
    </subcellularLocation>
</comment>
<dbReference type="SMART" id="SM00387">
    <property type="entry name" value="HATPase_c"/>
    <property type="match status" value="1"/>
</dbReference>
<keyword evidence="7 14" id="KW-0812">Transmembrane</keyword>
<evidence type="ECO:0000259" key="15">
    <source>
        <dbReference type="PROSITE" id="PS50109"/>
    </source>
</evidence>
<dbReference type="Pfam" id="PF00512">
    <property type="entry name" value="HisKA"/>
    <property type="match status" value="1"/>
</dbReference>
<evidence type="ECO:0000256" key="6">
    <source>
        <dbReference type="ARBA" id="ARBA00022679"/>
    </source>
</evidence>
<reference evidence="17 18" key="1">
    <citation type="submission" date="2010-02" db="EMBL/GenBank/DDBJ databases">
        <authorList>
            <person name="Weinstock G."/>
            <person name="Sodergren E."/>
            <person name="Clifton S."/>
            <person name="Fulton L."/>
            <person name="Fulton B."/>
            <person name="Courtney L."/>
            <person name="Fronick C."/>
            <person name="Harrison M."/>
            <person name="Strong C."/>
            <person name="Farmer C."/>
            <person name="Delahaunty K."/>
            <person name="Markovic C."/>
            <person name="Hall O."/>
            <person name="Minx P."/>
            <person name="Tomlinson C."/>
            <person name="Mitreva M."/>
            <person name="Nelson J."/>
            <person name="Hou S."/>
            <person name="Wollam A."/>
            <person name="Pepin K.H."/>
            <person name="Johnson M."/>
            <person name="Bhonagiri V."/>
            <person name="Zhang X."/>
            <person name="Suruliraj S."/>
            <person name="Warren W."/>
            <person name="Chinwalla A."/>
            <person name="Mardis E.R."/>
            <person name="Wilson R.K."/>
        </authorList>
    </citation>
    <scope>NUCLEOTIDE SEQUENCE [LARGE SCALE GENOMIC DNA]</scope>
    <source>
        <strain evidence="17 18">DSM 2876</strain>
    </source>
</reference>
<dbReference type="CDD" id="cd00075">
    <property type="entry name" value="HATPase"/>
    <property type="match status" value="1"/>
</dbReference>
<dbReference type="FunFam" id="3.30.565.10:FF:000006">
    <property type="entry name" value="Sensor histidine kinase WalK"/>
    <property type="match status" value="1"/>
</dbReference>
<protein>
    <recommendedName>
        <fullName evidence="3">histidine kinase</fullName>
        <ecNumber evidence="3">2.7.13.3</ecNumber>
    </recommendedName>
</protein>
<dbReference type="Gene3D" id="6.10.340.10">
    <property type="match status" value="1"/>
</dbReference>
<dbReference type="GO" id="GO:0000155">
    <property type="term" value="F:phosphorelay sensor kinase activity"/>
    <property type="evidence" value="ECO:0007669"/>
    <property type="project" value="InterPro"/>
</dbReference>
<comment type="catalytic activity">
    <reaction evidence="1">
        <text>ATP + protein L-histidine = ADP + protein N-phospho-L-histidine.</text>
        <dbReference type="EC" id="2.7.13.3"/>
    </reaction>
</comment>
<sequence>MRLSTKLKISFGFLIILPVALFGTVLFSITKIQLHRIQEKYGIQNISYDALMNPVLLSNEMCRQEYEEISQTAEDNPSKLRDLNYLNAINNRISKRNAYIVVIEDNDIMYQGKEISDELRAKLIESQNHNSEIRSAYLRDFNVLASRVSYMIDSHTYGTVYFVISFAEILPQIKKLLFDTMISVIIILILTSGAFTMWIYRSTVRPINKLRLATNNIKNGNLDFDMDVEGNNEFAELCKDFDNMRKRLKYNAEENVRRDSESKELISNISHDLKTPITAIKGYVEGIMDGVADTDEKMDRYIRTIYTKACDMDNLINELTFYAKVDSDKINYNFIKLNLTEYFNDCIDEIGVDLESRNIELKYINELDKETAIVADPEQFKRVINNIINNSMKYMEINNGVVEVHLYNEGDDVHIDISDNGKGISQKDIGHIFDRFYRSDTSRNSRTGGSGIGLSIVKKIIIDHGGSITAESIPYEKTTIKIILDRYKEDKDEQNTDSRG</sequence>
<dbReference type="InterPro" id="IPR036890">
    <property type="entry name" value="HATPase_C_sf"/>
</dbReference>
<keyword evidence="18" id="KW-1185">Reference proteome</keyword>
<feature type="domain" description="Histidine kinase" evidence="15">
    <location>
        <begin position="268"/>
        <end position="488"/>
    </location>
</feature>
<dbReference type="AlphaFoldDB" id="D4RYD4"/>
<evidence type="ECO:0000256" key="4">
    <source>
        <dbReference type="ARBA" id="ARBA00022475"/>
    </source>
</evidence>
<dbReference type="InterPro" id="IPR050398">
    <property type="entry name" value="HssS/ArlS-like"/>
</dbReference>
<dbReference type="PANTHER" id="PTHR45528">
    <property type="entry name" value="SENSOR HISTIDINE KINASE CPXA"/>
    <property type="match status" value="1"/>
</dbReference>
<dbReference type="InterPro" id="IPR003594">
    <property type="entry name" value="HATPase_dom"/>
</dbReference>
<dbReference type="SUPFAM" id="SSF158472">
    <property type="entry name" value="HAMP domain-like"/>
    <property type="match status" value="1"/>
</dbReference>
<keyword evidence="8" id="KW-0547">Nucleotide-binding</keyword>
<evidence type="ECO:0000256" key="14">
    <source>
        <dbReference type="SAM" id="Phobius"/>
    </source>
</evidence>
<comment type="caution">
    <text evidence="17">The sequence shown here is derived from an EMBL/GenBank/DDBJ whole genome shotgun (WGS) entry which is preliminary data.</text>
</comment>
<dbReference type="SMART" id="SM00304">
    <property type="entry name" value="HAMP"/>
    <property type="match status" value="1"/>
</dbReference>
<dbReference type="PROSITE" id="PS50109">
    <property type="entry name" value="HIS_KIN"/>
    <property type="match status" value="1"/>
</dbReference>
<dbReference type="EMBL" id="ABWN01000022">
    <property type="protein sequence ID" value="EFF69034.1"/>
    <property type="molecule type" value="Genomic_DNA"/>
</dbReference>
<dbReference type="SUPFAM" id="SSF55874">
    <property type="entry name" value="ATPase domain of HSP90 chaperone/DNA topoisomerase II/histidine kinase"/>
    <property type="match status" value="1"/>
</dbReference>
<dbReference type="Pfam" id="PF00672">
    <property type="entry name" value="HAMP"/>
    <property type="match status" value="1"/>
</dbReference>
<dbReference type="InterPro" id="IPR003661">
    <property type="entry name" value="HisK_dim/P_dom"/>
</dbReference>
<name>D4RYD4_9FIRM</name>
<dbReference type="PRINTS" id="PR00344">
    <property type="entry name" value="BCTRLSENSOR"/>
</dbReference>
<evidence type="ECO:0000256" key="8">
    <source>
        <dbReference type="ARBA" id="ARBA00022741"/>
    </source>
</evidence>
<evidence type="ECO:0000256" key="1">
    <source>
        <dbReference type="ARBA" id="ARBA00000085"/>
    </source>
</evidence>
<evidence type="ECO:0000256" key="7">
    <source>
        <dbReference type="ARBA" id="ARBA00022692"/>
    </source>
</evidence>
<dbReference type="CDD" id="cd06225">
    <property type="entry name" value="HAMP"/>
    <property type="match status" value="1"/>
</dbReference>
<dbReference type="PANTHER" id="PTHR45528:SF1">
    <property type="entry name" value="SENSOR HISTIDINE KINASE CPXA"/>
    <property type="match status" value="1"/>
</dbReference>
<evidence type="ECO:0000256" key="2">
    <source>
        <dbReference type="ARBA" id="ARBA00004651"/>
    </source>
</evidence>
<keyword evidence="9 17" id="KW-0418">Kinase</keyword>
<dbReference type="InterPro" id="IPR005467">
    <property type="entry name" value="His_kinase_dom"/>
</dbReference>
<dbReference type="EC" id="2.7.13.3" evidence="3"/>
<dbReference type="InterPro" id="IPR004358">
    <property type="entry name" value="Sig_transdc_His_kin-like_C"/>
</dbReference>
<dbReference type="GO" id="GO:0005524">
    <property type="term" value="F:ATP binding"/>
    <property type="evidence" value="ECO:0007669"/>
    <property type="project" value="UniProtKB-KW"/>
</dbReference>
<dbReference type="eggNOG" id="COG3850">
    <property type="taxonomic scope" value="Bacteria"/>
</dbReference>
<evidence type="ECO:0000256" key="13">
    <source>
        <dbReference type="ARBA" id="ARBA00023136"/>
    </source>
</evidence>
<dbReference type="STRING" id="45851.BHV86_01885"/>
<evidence type="ECO:0000259" key="16">
    <source>
        <dbReference type="PROSITE" id="PS50885"/>
    </source>
</evidence>
<proteinExistence type="predicted"/>
<evidence type="ECO:0000256" key="10">
    <source>
        <dbReference type="ARBA" id="ARBA00022840"/>
    </source>
</evidence>
<keyword evidence="6" id="KW-0808">Transferase</keyword>
<dbReference type="Pfam" id="PF02518">
    <property type="entry name" value="HATPase_c"/>
    <property type="match status" value="1"/>
</dbReference>
<dbReference type="Gene3D" id="1.10.287.130">
    <property type="match status" value="1"/>
</dbReference>
<dbReference type="eggNOG" id="COG5002">
    <property type="taxonomic scope" value="Bacteria"/>
</dbReference>
<organism evidence="17 18">
    <name type="scientific">Eshraghiella crossota DSM 2876</name>
    <dbReference type="NCBI Taxonomy" id="511680"/>
    <lineage>
        <taxon>Bacteria</taxon>
        <taxon>Bacillati</taxon>
        <taxon>Bacillota</taxon>
        <taxon>Clostridia</taxon>
        <taxon>Lachnospirales</taxon>
        <taxon>Lachnospiraceae</taxon>
        <taxon>Eshraghiella</taxon>
    </lineage>
</organism>
<dbReference type="CDD" id="cd00082">
    <property type="entry name" value="HisKA"/>
    <property type="match status" value="1"/>
</dbReference>
<evidence type="ECO:0000256" key="3">
    <source>
        <dbReference type="ARBA" id="ARBA00012438"/>
    </source>
</evidence>
<dbReference type="InterPro" id="IPR036097">
    <property type="entry name" value="HisK_dim/P_sf"/>
</dbReference>
<keyword evidence="5" id="KW-0597">Phosphoprotein</keyword>
<feature type="transmembrane region" description="Helical" evidence="14">
    <location>
        <begin position="176"/>
        <end position="200"/>
    </location>
</feature>
<dbReference type="GO" id="GO:0005886">
    <property type="term" value="C:plasma membrane"/>
    <property type="evidence" value="ECO:0007669"/>
    <property type="project" value="UniProtKB-SubCell"/>
</dbReference>
<evidence type="ECO:0000256" key="12">
    <source>
        <dbReference type="ARBA" id="ARBA00023012"/>
    </source>
</evidence>
<dbReference type="Proteomes" id="UP000006238">
    <property type="component" value="Unassembled WGS sequence"/>
</dbReference>